<comment type="pathway">
    <text evidence="1 8 9">Sulfur metabolism; glutathione biosynthesis; glutathione from L-cysteine and L-glutamate: step 1/2.</text>
</comment>
<keyword evidence="3 8" id="KW-0436">Ligase</keyword>
<gene>
    <name evidence="8" type="primary">gshA</name>
    <name evidence="11" type="ORF">Y5S_01729</name>
</gene>
<dbReference type="GO" id="GO:0046872">
    <property type="term" value="F:metal ion binding"/>
    <property type="evidence" value="ECO:0007669"/>
    <property type="project" value="TreeGrafter"/>
</dbReference>
<evidence type="ECO:0000256" key="8">
    <source>
        <dbReference type="HAMAP-Rule" id="MF_00578"/>
    </source>
</evidence>
<dbReference type="EC" id="6.3.2.2" evidence="8"/>
<reference evidence="11 12" key="1">
    <citation type="submission" date="2012-09" db="EMBL/GenBank/DDBJ databases">
        <title>Genome Sequence of alkane-degrading Bacterium Alcanivorax sp. 19-m-6.</title>
        <authorList>
            <person name="Lai Q."/>
            <person name="Shao Z."/>
        </authorList>
    </citation>
    <scope>NUCLEOTIDE SEQUENCE [LARGE SCALE GENOMIC DNA]</scope>
    <source>
        <strain evidence="11 12">19-m-6</strain>
    </source>
</reference>
<evidence type="ECO:0000256" key="4">
    <source>
        <dbReference type="ARBA" id="ARBA00022684"/>
    </source>
</evidence>
<dbReference type="Gene3D" id="3.30.590.20">
    <property type="match status" value="1"/>
</dbReference>
<dbReference type="PANTHER" id="PTHR38761">
    <property type="entry name" value="GLUTAMATE--CYSTEINE LIGASE"/>
    <property type="match status" value="1"/>
</dbReference>
<dbReference type="NCBIfam" id="TIGR01434">
    <property type="entry name" value="glu_cys_ligase"/>
    <property type="match status" value="1"/>
</dbReference>
<keyword evidence="6 8" id="KW-0067">ATP-binding</keyword>
<dbReference type="RefSeq" id="WP_035232282.1">
    <property type="nucleotide sequence ID" value="NZ_ARXV01000006.1"/>
</dbReference>
<dbReference type="OrthoDB" id="9803907at2"/>
<name>A0A095SJH9_9GAMM</name>
<dbReference type="eggNOG" id="COG2918">
    <property type="taxonomic scope" value="Bacteria"/>
</dbReference>
<keyword evidence="12" id="KW-1185">Reference proteome</keyword>
<evidence type="ECO:0000256" key="7">
    <source>
        <dbReference type="ARBA" id="ARBA00048819"/>
    </source>
</evidence>
<evidence type="ECO:0000259" key="10">
    <source>
        <dbReference type="Pfam" id="PF04262"/>
    </source>
</evidence>
<dbReference type="GO" id="GO:0006750">
    <property type="term" value="P:glutathione biosynthetic process"/>
    <property type="evidence" value="ECO:0007669"/>
    <property type="project" value="UniProtKB-UniRule"/>
</dbReference>
<evidence type="ECO:0000256" key="3">
    <source>
        <dbReference type="ARBA" id="ARBA00022598"/>
    </source>
</evidence>
<dbReference type="PATRIC" id="fig|1177154.3.peg.1762"/>
<evidence type="ECO:0000256" key="5">
    <source>
        <dbReference type="ARBA" id="ARBA00022741"/>
    </source>
</evidence>
<dbReference type="PANTHER" id="PTHR38761:SF1">
    <property type="entry name" value="GLUTAMATE--CYSTEINE LIGASE"/>
    <property type="match status" value="1"/>
</dbReference>
<dbReference type="InterPro" id="IPR014746">
    <property type="entry name" value="Gln_synth/guanido_kin_cat_dom"/>
</dbReference>
<evidence type="ECO:0000256" key="9">
    <source>
        <dbReference type="RuleBase" id="RU004391"/>
    </source>
</evidence>
<comment type="similarity">
    <text evidence="2 8">Belongs to the glutamate--cysteine ligase type 1 family. Type 1 subfamily.</text>
</comment>
<dbReference type="AlphaFoldDB" id="A0A095SJH9"/>
<dbReference type="HAMAP" id="MF_00578">
    <property type="entry name" value="Glu_cys_ligase"/>
    <property type="match status" value="1"/>
</dbReference>
<evidence type="ECO:0000313" key="12">
    <source>
        <dbReference type="Proteomes" id="UP000029444"/>
    </source>
</evidence>
<dbReference type="InterPro" id="IPR007370">
    <property type="entry name" value="Glu_cys_ligase"/>
</dbReference>
<comment type="catalytic activity">
    <reaction evidence="7 8 9">
        <text>L-cysteine + L-glutamate + ATP = gamma-L-glutamyl-L-cysteine + ADP + phosphate + H(+)</text>
        <dbReference type="Rhea" id="RHEA:13285"/>
        <dbReference type="ChEBI" id="CHEBI:15378"/>
        <dbReference type="ChEBI" id="CHEBI:29985"/>
        <dbReference type="ChEBI" id="CHEBI:30616"/>
        <dbReference type="ChEBI" id="CHEBI:35235"/>
        <dbReference type="ChEBI" id="CHEBI:43474"/>
        <dbReference type="ChEBI" id="CHEBI:58173"/>
        <dbReference type="ChEBI" id="CHEBI:456216"/>
        <dbReference type="EC" id="6.3.2.2"/>
    </reaction>
</comment>
<dbReference type="UniPathway" id="UPA00142">
    <property type="reaction ID" value="UER00209"/>
</dbReference>
<evidence type="ECO:0000256" key="6">
    <source>
        <dbReference type="ARBA" id="ARBA00022840"/>
    </source>
</evidence>
<evidence type="ECO:0000313" key="11">
    <source>
        <dbReference type="EMBL" id="KGD64821.1"/>
    </source>
</evidence>
<protein>
    <recommendedName>
        <fullName evidence="8">Glutamate--cysteine ligase</fullName>
        <ecNumber evidence="8">6.3.2.2</ecNumber>
    </recommendedName>
    <alternativeName>
        <fullName evidence="8">Gamma-ECS</fullName>
        <shortName evidence="8">GCS</shortName>
    </alternativeName>
    <alternativeName>
        <fullName evidence="8">Gamma-glutamylcysteine synthetase</fullName>
    </alternativeName>
</protein>
<accession>A0A095SJH9</accession>
<evidence type="ECO:0000256" key="1">
    <source>
        <dbReference type="ARBA" id="ARBA00005006"/>
    </source>
</evidence>
<dbReference type="GO" id="GO:0005524">
    <property type="term" value="F:ATP binding"/>
    <property type="evidence" value="ECO:0007669"/>
    <property type="project" value="UniProtKB-KW"/>
</dbReference>
<evidence type="ECO:0000256" key="2">
    <source>
        <dbReference type="ARBA" id="ARBA00008772"/>
    </source>
</evidence>
<dbReference type="Pfam" id="PF04262">
    <property type="entry name" value="Glu_cys_ligase"/>
    <property type="match status" value="1"/>
</dbReference>
<organism evidence="11 12">
    <name type="scientific">Alcanivorax nanhaiticus</name>
    <dbReference type="NCBI Taxonomy" id="1177154"/>
    <lineage>
        <taxon>Bacteria</taxon>
        <taxon>Pseudomonadati</taxon>
        <taxon>Pseudomonadota</taxon>
        <taxon>Gammaproteobacteria</taxon>
        <taxon>Oceanospirillales</taxon>
        <taxon>Alcanivoracaceae</taxon>
        <taxon>Alcanivorax</taxon>
    </lineage>
</organism>
<dbReference type="InterPro" id="IPR006334">
    <property type="entry name" value="Glut_cys_ligase"/>
</dbReference>
<comment type="caution">
    <text evidence="11">The sequence shown here is derived from an EMBL/GenBank/DDBJ whole genome shotgun (WGS) entry which is preliminary data.</text>
</comment>
<dbReference type="Proteomes" id="UP000029444">
    <property type="component" value="Unassembled WGS sequence"/>
</dbReference>
<dbReference type="EMBL" id="ARXV01000006">
    <property type="protein sequence ID" value="KGD64821.1"/>
    <property type="molecule type" value="Genomic_DNA"/>
</dbReference>
<dbReference type="GO" id="GO:0005829">
    <property type="term" value="C:cytosol"/>
    <property type="evidence" value="ECO:0007669"/>
    <property type="project" value="TreeGrafter"/>
</dbReference>
<sequence>MKELEQRIHALLDSDAAATLAGIRRGIEKESLRITTDGTLAQTPHPKALGSALTHPYITTDYSEALLEFITPATTELHKPLAFLEQLHRYVYSHIGDEVLWVNSMPCMISKDSDVPVAQYGSSNVGRMKTIYREGLGHRYGRKMQTIAGIHYNFSYPEEFWKLNQLLEKDTAPLQTYISRRYFDLTRNFQRYSWLLVYLFGASPALCKSFLAGREHQLDTFDHTLYKPQATSLRMSDLGYQNNAQSSLAISYNNLDEYVESLTHAIKTPEAAYEKIGVKDAAGNYQQLNANILQIENEYYSSIRPKRTINKGERPTTALQKRGVEYIEIRALDLNPFEPVGINQQEIRFLDLFATYCLLMESPQLEKCDLAASKINLQKVVYEGRNTGIELCRWGKSVTLKDWASEKLAQMQPIAELFDRAHGGNDYADALARQQEKVHTPDATPSARILEKLEGRKQSFFQFAMNQALAHRDHFLSRQRCDETNARLEQLAASSLTEQAAWEQENEPPFSEYLADYFRD</sequence>
<proteinExistence type="inferred from homology"/>
<dbReference type="STRING" id="1177154.Y5S_01729"/>
<feature type="domain" description="Glutamate--cysteine ligase" evidence="10">
    <location>
        <begin position="9"/>
        <end position="380"/>
    </location>
</feature>
<keyword evidence="5 8" id="KW-0547">Nucleotide-binding</keyword>
<keyword evidence="4 8" id="KW-0317">Glutathione biosynthesis</keyword>
<dbReference type="GO" id="GO:0004357">
    <property type="term" value="F:glutamate-cysteine ligase activity"/>
    <property type="evidence" value="ECO:0007669"/>
    <property type="project" value="UniProtKB-UniRule"/>
</dbReference>
<dbReference type="SUPFAM" id="SSF55931">
    <property type="entry name" value="Glutamine synthetase/guanido kinase"/>
    <property type="match status" value="1"/>
</dbReference>